<dbReference type="InterPro" id="IPR036390">
    <property type="entry name" value="WH_DNA-bd_sf"/>
</dbReference>
<proteinExistence type="inferred from homology"/>
<dbReference type="AlphaFoldDB" id="A0A420ELR2"/>
<keyword evidence="4" id="KW-0804">Transcription</keyword>
<dbReference type="Gene3D" id="3.40.190.290">
    <property type="match status" value="1"/>
</dbReference>
<dbReference type="Pfam" id="PF00126">
    <property type="entry name" value="HTH_1"/>
    <property type="match status" value="1"/>
</dbReference>
<keyword evidence="3" id="KW-0238">DNA-binding</keyword>
<gene>
    <name evidence="6" type="ORF">DBZ36_02595</name>
</gene>
<organism evidence="6 7">
    <name type="scientific">Alginatibacterium sediminis</name>
    <dbReference type="NCBI Taxonomy" id="2164068"/>
    <lineage>
        <taxon>Bacteria</taxon>
        <taxon>Pseudomonadati</taxon>
        <taxon>Pseudomonadota</taxon>
        <taxon>Gammaproteobacteria</taxon>
        <taxon>Alteromonadales</taxon>
        <taxon>Alteromonadaceae</taxon>
        <taxon>Alginatibacterium</taxon>
    </lineage>
</organism>
<reference evidence="6 7" key="1">
    <citation type="submission" date="2018-09" db="EMBL/GenBank/DDBJ databases">
        <authorList>
            <person name="Wang Z."/>
        </authorList>
    </citation>
    <scope>NUCLEOTIDE SEQUENCE [LARGE SCALE GENOMIC DNA]</scope>
    <source>
        <strain evidence="6 7">ALS 81</strain>
    </source>
</reference>
<dbReference type="GO" id="GO:0003700">
    <property type="term" value="F:DNA-binding transcription factor activity"/>
    <property type="evidence" value="ECO:0007669"/>
    <property type="project" value="InterPro"/>
</dbReference>
<evidence type="ECO:0000256" key="1">
    <source>
        <dbReference type="ARBA" id="ARBA00009437"/>
    </source>
</evidence>
<dbReference type="InterPro" id="IPR005119">
    <property type="entry name" value="LysR_subst-bd"/>
</dbReference>
<dbReference type="SUPFAM" id="SSF53850">
    <property type="entry name" value="Periplasmic binding protein-like II"/>
    <property type="match status" value="1"/>
</dbReference>
<comment type="similarity">
    <text evidence="1">Belongs to the LysR transcriptional regulatory family.</text>
</comment>
<evidence type="ECO:0000256" key="3">
    <source>
        <dbReference type="ARBA" id="ARBA00023125"/>
    </source>
</evidence>
<keyword evidence="2" id="KW-0805">Transcription regulation</keyword>
<protein>
    <submittedName>
        <fullName evidence="6">LysR family transcriptional regulator</fullName>
    </submittedName>
</protein>
<dbReference type="PANTHER" id="PTHR30126">
    <property type="entry name" value="HTH-TYPE TRANSCRIPTIONAL REGULATOR"/>
    <property type="match status" value="1"/>
</dbReference>
<dbReference type="SUPFAM" id="SSF46785">
    <property type="entry name" value="Winged helix' DNA-binding domain"/>
    <property type="match status" value="1"/>
</dbReference>
<evidence type="ECO:0000256" key="4">
    <source>
        <dbReference type="ARBA" id="ARBA00023163"/>
    </source>
</evidence>
<dbReference type="Gene3D" id="1.10.10.10">
    <property type="entry name" value="Winged helix-like DNA-binding domain superfamily/Winged helix DNA-binding domain"/>
    <property type="match status" value="1"/>
</dbReference>
<dbReference type="PANTHER" id="PTHR30126:SF91">
    <property type="entry name" value="LYSR FAMILY TRANSCRIPTIONAL REGULATOR"/>
    <property type="match status" value="1"/>
</dbReference>
<comment type="caution">
    <text evidence="6">The sequence shown here is derived from an EMBL/GenBank/DDBJ whole genome shotgun (WGS) entry which is preliminary data.</text>
</comment>
<feature type="domain" description="HTH lysR-type" evidence="5">
    <location>
        <begin position="16"/>
        <end position="73"/>
    </location>
</feature>
<evidence type="ECO:0000256" key="2">
    <source>
        <dbReference type="ARBA" id="ARBA00023015"/>
    </source>
</evidence>
<dbReference type="InterPro" id="IPR000847">
    <property type="entry name" value="LysR_HTH_N"/>
</dbReference>
<dbReference type="InterPro" id="IPR036388">
    <property type="entry name" value="WH-like_DNA-bd_sf"/>
</dbReference>
<dbReference type="PROSITE" id="PS50931">
    <property type="entry name" value="HTH_LYSR"/>
    <property type="match status" value="1"/>
</dbReference>
<name>A0A420ELR2_9ALTE</name>
<evidence type="ECO:0000313" key="6">
    <source>
        <dbReference type="EMBL" id="RKF21556.1"/>
    </source>
</evidence>
<evidence type="ECO:0000313" key="7">
    <source>
        <dbReference type="Proteomes" id="UP000286482"/>
    </source>
</evidence>
<accession>A0A420ELR2</accession>
<evidence type="ECO:0000259" key="5">
    <source>
        <dbReference type="PROSITE" id="PS50931"/>
    </source>
</evidence>
<dbReference type="Pfam" id="PF03466">
    <property type="entry name" value="LysR_substrate"/>
    <property type="match status" value="1"/>
</dbReference>
<dbReference type="GO" id="GO:0000976">
    <property type="term" value="F:transcription cis-regulatory region binding"/>
    <property type="evidence" value="ECO:0007669"/>
    <property type="project" value="TreeGrafter"/>
</dbReference>
<keyword evidence="7" id="KW-1185">Reference proteome</keyword>
<dbReference type="EMBL" id="RAQO01000002">
    <property type="protein sequence ID" value="RKF21556.1"/>
    <property type="molecule type" value="Genomic_DNA"/>
</dbReference>
<sequence>MGIVVWLYLSKEESVIDSDSIQVFLAVVEHGSLTKAAKKLGRSHPTLGRVIAAMEDELGYKLFVREASGKSMLISERGKRLLSRAELTLATVEQFSTLASQLFDDSMPETLRLAIPDLLPNELIADLFSQVYTRWPHLNIEISQPSIFEGYGLLMSQRVDGLLVLREDATLRGLLVDNLGTIGFNIYANPSHPLSLLDGTRVAADFTPYRMFWPKTGSNDVSRLQWESWALSTSYTQNFSQAAAFAAQGLGAAPLPDFTAKPYVEAGVLQAVSLDTVANSNIQLIDWMVLESYEYRDLMLFVTQTLIDLCNKYKNKLNSNESA</sequence>
<dbReference type="Proteomes" id="UP000286482">
    <property type="component" value="Unassembled WGS sequence"/>
</dbReference>